<dbReference type="GO" id="GO:0009272">
    <property type="term" value="P:fungal-type cell wall biogenesis"/>
    <property type="evidence" value="ECO:0007669"/>
    <property type="project" value="UniProtKB-ARBA"/>
</dbReference>
<keyword evidence="3" id="KW-0170">Cobalt</keyword>
<sequence length="306" mass="34120">MRISLTRRIRRLATSTTSRVSQYLLAPKPQQKHIKIDDEEQQTLDSNHLVPTQSSPTARMAKLLLLTLLTLLLLVLLLAYTIYKPPPLLINLLQHKYSPVIFHLPLPPAHRTLALTIDDAPSDHTPAILDLLSKHHATATFFIIGSQAQSNPSMIRRIHDAGHELGNHAWNDEPSIALPLSELERQVKDVDALLPENANASGLKFFRPGSGFFTREMVRVLGRLGYRVALGSVYPHDAQIKSARWNAAHVLSMVRPGAVVIMHDRRGYSVEEIRLVLEGLERGGWRVVSLGELVRVSEEVGGKEGD</sequence>
<evidence type="ECO:0000256" key="2">
    <source>
        <dbReference type="ARBA" id="ARBA00023024"/>
    </source>
</evidence>
<gene>
    <name evidence="8" type="primary">pdaA</name>
    <name evidence="8" type="ORF">LARI1_G006427</name>
</gene>
<evidence type="ECO:0000256" key="3">
    <source>
        <dbReference type="ARBA" id="ARBA00023285"/>
    </source>
</evidence>
<dbReference type="InterPro" id="IPR011330">
    <property type="entry name" value="Glyco_hydro/deAcase_b/a-brl"/>
</dbReference>
<evidence type="ECO:0000313" key="9">
    <source>
        <dbReference type="Proteomes" id="UP000469559"/>
    </source>
</evidence>
<keyword evidence="6" id="KW-1133">Transmembrane helix</keyword>
<comment type="cofactor">
    <cofactor evidence="1">
        <name>Co(2+)</name>
        <dbReference type="ChEBI" id="CHEBI:48828"/>
    </cofactor>
</comment>
<protein>
    <recommendedName>
        <fullName evidence="4">chitin deacetylase</fullName>
        <ecNumber evidence="4">3.5.1.41</ecNumber>
    </recommendedName>
</protein>
<evidence type="ECO:0000259" key="7">
    <source>
        <dbReference type="PROSITE" id="PS51677"/>
    </source>
</evidence>
<feature type="transmembrane region" description="Helical" evidence="6">
    <location>
        <begin position="63"/>
        <end position="83"/>
    </location>
</feature>
<evidence type="ECO:0000313" key="8">
    <source>
        <dbReference type="EMBL" id="TVY15515.1"/>
    </source>
</evidence>
<dbReference type="OrthoDB" id="407355at2759"/>
<evidence type="ECO:0000256" key="6">
    <source>
        <dbReference type="SAM" id="Phobius"/>
    </source>
</evidence>
<dbReference type="GO" id="GO:0006032">
    <property type="term" value="P:chitin catabolic process"/>
    <property type="evidence" value="ECO:0007669"/>
    <property type="project" value="UniProtKB-KW"/>
</dbReference>
<dbReference type="SUPFAM" id="SSF88713">
    <property type="entry name" value="Glycoside hydrolase/deacetylase"/>
    <property type="match status" value="1"/>
</dbReference>
<dbReference type="PROSITE" id="PS51677">
    <property type="entry name" value="NODB"/>
    <property type="match status" value="1"/>
</dbReference>
<evidence type="ECO:0000256" key="4">
    <source>
        <dbReference type="ARBA" id="ARBA00024056"/>
    </source>
</evidence>
<evidence type="ECO:0000256" key="5">
    <source>
        <dbReference type="ARBA" id="ARBA00048494"/>
    </source>
</evidence>
<comment type="caution">
    <text evidence="8">The sequence shown here is derived from an EMBL/GenBank/DDBJ whole genome shotgun (WGS) entry which is preliminary data.</text>
</comment>
<name>A0A8T9B720_9HELO</name>
<dbReference type="PANTHER" id="PTHR10587">
    <property type="entry name" value="GLYCOSYL TRANSFERASE-RELATED"/>
    <property type="match status" value="1"/>
</dbReference>
<keyword evidence="2" id="KW-0119">Carbohydrate metabolism</keyword>
<feature type="domain" description="NodB homology" evidence="7">
    <location>
        <begin position="111"/>
        <end position="288"/>
    </location>
</feature>
<dbReference type="GO" id="GO:0005975">
    <property type="term" value="P:carbohydrate metabolic process"/>
    <property type="evidence" value="ECO:0007669"/>
    <property type="project" value="InterPro"/>
</dbReference>
<keyword evidence="2" id="KW-0624">Polysaccharide degradation</keyword>
<proteinExistence type="predicted"/>
<reference evidence="8 9" key="1">
    <citation type="submission" date="2018-05" db="EMBL/GenBank/DDBJ databases">
        <title>Whole genome sequencing for identification of molecular markers to develop diagnostic detection tools for the regulated plant pathogen Lachnellula willkommii.</title>
        <authorList>
            <person name="Giroux E."/>
            <person name="Bilodeau G."/>
        </authorList>
    </citation>
    <scope>NUCLEOTIDE SEQUENCE [LARGE SCALE GENOMIC DNA]</scope>
    <source>
        <strain evidence="8 9">CBS 203.66</strain>
    </source>
</reference>
<accession>A0A8T9B720</accession>
<dbReference type="InterPro" id="IPR050248">
    <property type="entry name" value="Polysacc_deacetylase_ArnD"/>
</dbReference>
<dbReference type="EC" id="3.5.1.41" evidence="4"/>
<keyword evidence="9" id="KW-1185">Reference proteome</keyword>
<dbReference type="InterPro" id="IPR002509">
    <property type="entry name" value="NODB_dom"/>
</dbReference>
<evidence type="ECO:0000256" key="1">
    <source>
        <dbReference type="ARBA" id="ARBA00001941"/>
    </source>
</evidence>
<dbReference type="Pfam" id="PF01522">
    <property type="entry name" value="Polysacc_deac_1"/>
    <property type="match status" value="1"/>
</dbReference>
<dbReference type="GO" id="GO:0004099">
    <property type="term" value="F:chitin deacetylase activity"/>
    <property type="evidence" value="ECO:0007669"/>
    <property type="project" value="UniProtKB-EC"/>
</dbReference>
<keyword evidence="6" id="KW-0472">Membrane</keyword>
<dbReference type="PANTHER" id="PTHR10587:SF137">
    <property type="entry name" value="4-DEOXY-4-FORMAMIDO-L-ARABINOSE-PHOSPHOUNDECAPRENOL DEFORMYLASE ARND-RELATED"/>
    <property type="match status" value="1"/>
</dbReference>
<dbReference type="EMBL" id="QGMF01000490">
    <property type="protein sequence ID" value="TVY15515.1"/>
    <property type="molecule type" value="Genomic_DNA"/>
</dbReference>
<keyword evidence="6" id="KW-0812">Transmembrane</keyword>
<dbReference type="Gene3D" id="3.20.20.370">
    <property type="entry name" value="Glycoside hydrolase/deacetylase"/>
    <property type="match status" value="1"/>
</dbReference>
<comment type="catalytic activity">
    <reaction evidence="5">
        <text>[(1-&gt;4)-N-acetyl-beta-D-glucosaminyl](n) + n H2O = chitosan + n acetate</text>
        <dbReference type="Rhea" id="RHEA:10464"/>
        <dbReference type="Rhea" id="RHEA-COMP:9593"/>
        <dbReference type="Rhea" id="RHEA-COMP:9597"/>
        <dbReference type="ChEBI" id="CHEBI:15377"/>
        <dbReference type="ChEBI" id="CHEBI:17029"/>
        <dbReference type="ChEBI" id="CHEBI:30089"/>
        <dbReference type="ChEBI" id="CHEBI:57704"/>
        <dbReference type="EC" id="3.5.1.41"/>
    </reaction>
    <physiologicalReaction direction="left-to-right" evidence="5">
        <dbReference type="Rhea" id="RHEA:10465"/>
    </physiologicalReaction>
</comment>
<keyword evidence="2" id="KW-0146">Chitin degradation</keyword>
<dbReference type="AlphaFoldDB" id="A0A8T9B720"/>
<dbReference type="Proteomes" id="UP000469559">
    <property type="component" value="Unassembled WGS sequence"/>
</dbReference>
<organism evidence="8 9">
    <name type="scientific">Lachnellula arida</name>
    <dbReference type="NCBI Taxonomy" id="1316785"/>
    <lineage>
        <taxon>Eukaryota</taxon>
        <taxon>Fungi</taxon>
        <taxon>Dikarya</taxon>
        <taxon>Ascomycota</taxon>
        <taxon>Pezizomycotina</taxon>
        <taxon>Leotiomycetes</taxon>
        <taxon>Helotiales</taxon>
        <taxon>Lachnaceae</taxon>
        <taxon>Lachnellula</taxon>
    </lineage>
</organism>